<dbReference type="EMBL" id="JH815847">
    <property type="protein sequence ID" value="EKC36689.1"/>
    <property type="molecule type" value="Genomic_DNA"/>
</dbReference>
<accession>K1QZS3</accession>
<proteinExistence type="predicted"/>
<dbReference type="GO" id="GO:0008270">
    <property type="term" value="F:zinc ion binding"/>
    <property type="evidence" value="ECO:0007669"/>
    <property type="project" value="InterPro"/>
</dbReference>
<dbReference type="Pfam" id="PF00643">
    <property type="entry name" value="zf-B_box"/>
    <property type="match status" value="1"/>
</dbReference>
<sequence length="573" mass="66005">MPEQGQETEGDDIERIRLIRNKHNHSVMVSIPAISETEFNEKWGIIHAVCARMQTRLPNIQHNYVQMLEESKIRTIDSDMEKTYIDKIKELAKEEMSVKTLLLELVKEKDLTSKEKITIQARKDHKKDVVKSFTDVSIRIFNEMVDPTYRLTSKSELEKLYKATQKFLKEHKKDIEDDQLQVLLKRLEEKIKAYANLDEKNRTNILSKFLNFNLKMKKKYGASMSCSNGSIILSVTFSSKECYSHYKKDLDRGIIGEEILQIILYPPYLASFDLTAEDLIVCLNDHELTEDNRGDKSAYSLSSGLETCANHPDQYYTLACQQCQLPVCVLCIEISEHKNHSFIGLNVMLQDKLSWINDEIKRGHTFEEQMKLEKSTLVKHISDIELRMKVKHQSLKDQLDDVLKRNVEGLKKHQESHVDVIDEHLNDAEQHVSFLEKNLIDAAKCQPAQALILLSSSRSSLEKDLFKTYKVDKPSFDERKKEFRTISNIFGKLSAFSSEESGSSDDEEDSDFEYSKHTRSKDSAIVMDDRGFLCILSHIHLGTPPSPRHKTVLDDNDHIPFSSVVCANRDAIV</sequence>
<dbReference type="PROSITE" id="PS50119">
    <property type="entry name" value="ZF_BBOX"/>
    <property type="match status" value="1"/>
</dbReference>
<reference evidence="1" key="1">
    <citation type="journal article" date="2012" name="Nature">
        <title>The oyster genome reveals stress adaptation and complexity of shell formation.</title>
        <authorList>
            <person name="Zhang G."/>
            <person name="Fang X."/>
            <person name="Guo X."/>
            <person name="Li L."/>
            <person name="Luo R."/>
            <person name="Xu F."/>
            <person name="Yang P."/>
            <person name="Zhang L."/>
            <person name="Wang X."/>
            <person name="Qi H."/>
            <person name="Xiong Z."/>
            <person name="Que H."/>
            <person name="Xie Y."/>
            <person name="Holland P.W."/>
            <person name="Paps J."/>
            <person name="Zhu Y."/>
            <person name="Wu F."/>
            <person name="Chen Y."/>
            <person name="Wang J."/>
            <person name="Peng C."/>
            <person name="Meng J."/>
            <person name="Yang L."/>
            <person name="Liu J."/>
            <person name="Wen B."/>
            <person name="Zhang N."/>
            <person name="Huang Z."/>
            <person name="Zhu Q."/>
            <person name="Feng Y."/>
            <person name="Mount A."/>
            <person name="Hedgecock D."/>
            <person name="Xu Z."/>
            <person name="Liu Y."/>
            <person name="Domazet-Loso T."/>
            <person name="Du Y."/>
            <person name="Sun X."/>
            <person name="Zhang S."/>
            <person name="Liu B."/>
            <person name="Cheng P."/>
            <person name="Jiang X."/>
            <person name="Li J."/>
            <person name="Fan D."/>
            <person name="Wang W."/>
            <person name="Fu W."/>
            <person name="Wang T."/>
            <person name="Wang B."/>
            <person name="Zhang J."/>
            <person name="Peng Z."/>
            <person name="Li Y."/>
            <person name="Li N."/>
            <person name="Wang J."/>
            <person name="Chen M."/>
            <person name="He Y."/>
            <person name="Tan F."/>
            <person name="Song X."/>
            <person name="Zheng Q."/>
            <person name="Huang R."/>
            <person name="Yang H."/>
            <person name="Du X."/>
            <person name="Chen L."/>
            <person name="Yang M."/>
            <person name="Gaffney P.M."/>
            <person name="Wang S."/>
            <person name="Luo L."/>
            <person name="She Z."/>
            <person name="Ming Y."/>
            <person name="Huang W."/>
            <person name="Zhang S."/>
            <person name="Huang B."/>
            <person name="Zhang Y."/>
            <person name="Qu T."/>
            <person name="Ni P."/>
            <person name="Miao G."/>
            <person name="Wang J."/>
            <person name="Wang Q."/>
            <person name="Steinberg C.E."/>
            <person name="Wang H."/>
            <person name="Li N."/>
            <person name="Qian L."/>
            <person name="Zhang G."/>
            <person name="Li Y."/>
            <person name="Yang H."/>
            <person name="Liu X."/>
            <person name="Wang J."/>
            <person name="Yin Y."/>
            <person name="Wang J."/>
        </authorList>
    </citation>
    <scope>NUCLEOTIDE SEQUENCE [LARGE SCALE GENOMIC DNA]</scope>
    <source>
        <strain evidence="1">05x7-T-G4-1.051#20</strain>
    </source>
</reference>
<dbReference type="Gene3D" id="3.30.160.60">
    <property type="entry name" value="Classic Zinc Finger"/>
    <property type="match status" value="1"/>
</dbReference>
<dbReference type="CDD" id="cd19756">
    <property type="entry name" value="Bbox2"/>
    <property type="match status" value="1"/>
</dbReference>
<dbReference type="SUPFAM" id="SSF57845">
    <property type="entry name" value="B-box zinc-binding domain"/>
    <property type="match status" value="1"/>
</dbReference>
<dbReference type="InterPro" id="IPR000315">
    <property type="entry name" value="Znf_B-box"/>
</dbReference>
<gene>
    <name evidence="1" type="ORF">CGI_10010321</name>
</gene>
<name>K1QZS3_MAGGI</name>
<organism evidence="1">
    <name type="scientific">Magallana gigas</name>
    <name type="common">Pacific oyster</name>
    <name type="synonym">Crassostrea gigas</name>
    <dbReference type="NCBI Taxonomy" id="29159"/>
    <lineage>
        <taxon>Eukaryota</taxon>
        <taxon>Metazoa</taxon>
        <taxon>Spiralia</taxon>
        <taxon>Lophotrochozoa</taxon>
        <taxon>Mollusca</taxon>
        <taxon>Bivalvia</taxon>
        <taxon>Autobranchia</taxon>
        <taxon>Pteriomorphia</taxon>
        <taxon>Ostreida</taxon>
        <taxon>Ostreoidea</taxon>
        <taxon>Ostreidae</taxon>
        <taxon>Magallana</taxon>
    </lineage>
</organism>
<dbReference type="InParanoid" id="K1QZS3"/>
<dbReference type="AlphaFoldDB" id="K1QZS3"/>
<protein>
    <submittedName>
        <fullName evidence="1">Uncharacterized protein</fullName>
    </submittedName>
</protein>
<dbReference type="HOGENOM" id="CLU_475884_0_0_1"/>
<evidence type="ECO:0000313" key="1">
    <source>
        <dbReference type="EMBL" id="EKC36689.1"/>
    </source>
</evidence>